<dbReference type="PANTHER" id="PTHR33840:SF1">
    <property type="entry name" value="TLE1 PHOSPHOLIPASE DOMAIN-CONTAINING PROTEIN"/>
    <property type="match status" value="1"/>
</dbReference>
<keyword evidence="2" id="KW-0378">Hydrolase</keyword>
<accession>A0A1H8B7U7</accession>
<feature type="domain" description="T6SS Phospholipase effector Tle1-like catalytic" evidence="1">
    <location>
        <begin position="46"/>
        <end position="296"/>
    </location>
</feature>
<evidence type="ECO:0000259" key="1">
    <source>
        <dbReference type="Pfam" id="PF09994"/>
    </source>
</evidence>
<dbReference type="InterPro" id="IPR018712">
    <property type="entry name" value="Tle1-like_cat"/>
</dbReference>
<dbReference type="GO" id="GO:0016787">
    <property type="term" value="F:hydrolase activity"/>
    <property type="evidence" value="ECO:0007669"/>
    <property type="project" value="UniProtKB-KW"/>
</dbReference>
<dbReference type="EMBL" id="FOCM01000001">
    <property type="protein sequence ID" value="SEM79000.1"/>
    <property type="molecule type" value="Genomic_DNA"/>
</dbReference>
<organism evidence="2 3">
    <name type="scientific">Palleronia pelagia</name>
    <dbReference type="NCBI Taxonomy" id="387096"/>
    <lineage>
        <taxon>Bacteria</taxon>
        <taxon>Pseudomonadati</taxon>
        <taxon>Pseudomonadota</taxon>
        <taxon>Alphaproteobacteria</taxon>
        <taxon>Rhodobacterales</taxon>
        <taxon>Roseobacteraceae</taxon>
        <taxon>Palleronia</taxon>
    </lineage>
</organism>
<name>A0A1H8B7U7_9RHOB</name>
<evidence type="ECO:0000313" key="2">
    <source>
        <dbReference type="EMBL" id="SEM79000.1"/>
    </source>
</evidence>
<protein>
    <submittedName>
        <fullName evidence="2">Uncharacterized alpha/beta hydrolase domain</fullName>
    </submittedName>
</protein>
<keyword evidence="3" id="KW-1185">Reference proteome</keyword>
<dbReference type="Proteomes" id="UP000199372">
    <property type="component" value="Unassembled WGS sequence"/>
</dbReference>
<sequence length="379" mass="42273">MPSPPNEDRRPRINTGGLARQLLSWLGRGRHLEQTAPTARRGPVTHVVILDGTMSSLEPERETNAGLTWKLLRELSPAADLSVRYEPGIQFTSWRQVRDVAEGRGLNRQIRRSYGWLASRYRPGDRIFLFGYSRGAYAVRSLAGVIDRIGLLRPDAATERNVHMAYRHYRTIPDSHGAREFARLFCHAAVEVQMIGAWDTVKALGLRLPVVWRWSSMAHRFHNHALGPTTRSGFHALALNETREAYRPVMWRLDGAWDGDCEQVWFPGTHGDVGGQLDGVRAARPLANISLVWMLQKAEAQGLRLPEGWRARFGTDPQAPSIGLNRGWGRIFVARTPRVVGADRSERLHPSVLARGAVGPDAEGLPVAEDAAVRRPAAP</sequence>
<dbReference type="OrthoDB" id="4378831at2"/>
<dbReference type="RefSeq" id="WP_091843881.1">
    <property type="nucleotide sequence ID" value="NZ_FOCM01000001.1"/>
</dbReference>
<dbReference type="PANTHER" id="PTHR33840">
    <property type="match status" value="1"/>
</dbReference>
<dbReference type="InterPro" id="IPR029058">
    <property type="entry name" value="AB_hydrolase_fold"/>
</dbReference>
<gene>
    <name evidence="2" type="ORF">SAMN04488011_101478</name>
</gene>
<dbReference type="AlphaFoldDB" id="A0A1H8B7U7"/>
<dbReference type="Pfam" id="PF09994">
    <property type="entry name" value="T6SS_Tle1-like_cat"/>
    <property type="match status" value="1"/>
</dbReference>
<proteinExistence type="predicted"/>
<reference evidence="3" key="1">
    <citation type="submission" date="2016-10" db="EMBL/GenBank/DDBJ databases">
        <authorList>
            <person name="Varghese N."/>
            <person name="Submissions S."/>
        </authorList>
    </citation>
    <scope>NUCLEOTIDE SEQUENCE [LARGE SCALE GENOMIC DNA]</scope>
    <source>
        <strain evidence="3">DSM 26893</strain>
    </source>
</reference>
<evidence type="ECO:0000313" key="3">
    <source>
        <dbReference type="Proteomes" id="UP000199372"/>
    </source>
</evidence>
<dbReference type="SUPFAM" id="SSF53474">
    <property type="entry name" value="alpha/beta-Hydrolases"/>
    <property type="match status" value="1"/>
</dbReference>